<accession>A0A3C1KE28</accession>
<gene>
    <name evidence="3" type="ORF">DCP95_10265</name>
</gene>
<dbReference type="Pfam" id="PF13481">
    <property type="entry name" value="AAA_25"/>
    <property type="match status" value="1"/>
</dbReference>
<evidence type="ECO:0000313" key="4">
    <source>
        <dbReference type="Proteomes" id="UP000257479"/>
    </source>
</evidence>
<feature type="region of interest" description="Disordered" evidence="1">
    <location>
        <begin position="1"/>
        <end position="41"/>
    </location>
</feature>
<proteinExistence type="predicted"/>
<dbReference type="InterPro" id="IPR027417">
    <property type="entry name" value="P-loop_NTPase"/>
</dbReference>
<dbReference type="Proteomes" id="UP000257479">
    <property type="component" value="Unassembled WGS sequence"/>
</dbReference>
<evidence type="ECO:0000256" key="1">
    <source>
        <dbReference type="SAM" id="MobiDB-lite"/>
    </source>
</evidence>
<dbReference type="Gene3D" id="3.40.50.300">
    <property type="entry name" value="P-loop containing nucleotide triphosphate hydrolases"/>
    <property type="match status" value="1"/>
</dbReference>
<comment type="caution">
    <text evidence="3">The sequence shown here is derived from an EMBL/GenBank/DDBJ whole genome shotgun (WGS) entry which is preliminary data.</text>
</comment>
<evidence type="ECO:0000259" key="2">
    <source>
        <dbReference type="SMART" id="SM00943"/>
    </source>
</evidence>
<organism evidence="3 4">
    <name type="scientific">Microbacterium ginsengisoli</name>
    <dbReference type="NCBI Taxonomy" id="400772"/>
    <lineage>
        <taxon>Bacteria</taxon>
        <taxon>Bacillati</taxon>
        <taxon>Actinomycetota</taxon>
        <taxon>Actinomycetes</taxon>
        <taxon>Micrococcales</taxon>
        <taxon>Microbacteriaceae</taxon>
        <taxon>Microbacterium</taxon>
    </lineage>
</organism>
<name>A0A3C1KE28_9MICO</name>
<evidence type="ECO:0000313" key="3">
    <source>
        <dbReference type="EMBL" id="HAN24939.1"/>
    </source>
</evidence>
<dbReference type="AlphaFoldDB" id="A0A3C1KE28"/>
<protein>
    <recommendedName>
        <fullName evidence="2">DNA primase/polymerase bifunctional N-terminal domain-containing protein</fullName>
    </recommendedName>
</protein>
<dbReference type="SUPFAM" id="SSF56747">
    <property type="entry name" value="Prim-pol domain"/>
    <property type="match status" value="1"/>
</dbReference>
<dbReference type="InterPro" id="IPR015330">
    <property type="entry name" value="DNA_primase/pol_bifunc_N"/>
</dbReference>
<sequence>MGRGRAVRSAARGHCHRPDDRVSRGRRSCAAPPRRPATGSCGTRLRLRRGVGRLMATADAAPDAALTPDPADPTTLALRLATLELAVLPVLADKRPAKGWGVTSATADPQVIVDAFVATGAPLVGVAMGASGLLAVDIDRHPGGADGFASLAELGAEAPLPATVSHASLSGAGAHHLYSATPNAAPHVAAPGVDVKAGAAYVVWPGSAPVPEARSSFTPAPDWVIRHRGSIASSMPASADITAWLAANGGEPDGAVAFALAALPEHGDPRWNNAALVGLALPVVRAARDSHGGAAARELFAGRYSAGNWDTPAHRTAALRAFDAAVALTGAERSLADAPALAWAGLGLPGGPDVVAAAEAIVAAAAGATGAGEAPPFRVLTRSDLRNRPRPPWLIDGLVQGAGVVVLAGEGGIGKSFVALDWCARVATGAEWFGHRVRAGRALYVAAEGIEFFDERLSAWEAHNALQVPDDRLRYVESGFNLSDGRAVAYAREIVARDEIDLVVVDTLSQLSAVESENDNAQLAAVMRAARHIREARPGATVLIVHHVGKGERGRVRGASAIRDNADAVIVARHRGGDTFALTTRAEDDGKQKNATATVVSGLYLRDVGGSAAVEQEGAVDLDGAAISEALADGESHPIGDVLARRGDASEAARKRLVRQLDSLVAAGSIERSGATRGTRYRLADGADDGLLERIRARY</sequence>
<feature type="domain" description="DNA primase/polymerase bifunctional N-terminal" evidence="2">
    <location>
        <begin position="77"/>
        <end position="224"/>
    </location>
</feature>
<dbReference type="EMBL" id="DMNG01000173">
    <property type="protein sequence ID" value="HAN24939.1"/>
    <property type="molecule type" value="Genomic_DNA"/>
</dbReference>
<dbReference type="Pfam" id="PF09250">
    <property type="entry name" value="Prim-Pol"/>
    <property type="match status" value="1"/>
</dbReference>
<dbReference type="CDD" id="cd04859">
    <property type="entry name" value="Prim_Pol"/>
    <property type="match status" value="1"/>
</dbReference>
<dbReference type="SUPFAM" id="SSF52540">
    <property type="entry name" value="P-loop containing nucleoside triphosphate hydrolases"/>
    <property type="match status" value="1"/>
</dbReference>
<reference evidence="3 4" key="1">
    <citation type="journal article" date="2018" name="Nat. Biotechnol.">
        <title>A standardized bacterial taxonomy based on genome phylogeny substantially revises the tree of life.</title>
        <authorList>
            <person name="Parks D.H."/>
            <person name="Chuvochina M."/>
            <person name="Waite D.W."/>
            <person name="Rinke C."/>
            <person name="Skarshewski A."/>
            <person name="Chaumeil P.A."/>
            <person name="Hugenholtz P."/>
        </authorList>
    </citation>
    <scope>NUCLEOTIDE SEQUENCE [LARGE SCALE GENOMIC DNA]</scope>
    <source>
        <strain evidence="3">UBA9152</strain>
    </source>
</reference>
<dbReference type="SMART" id="SM00943">
    <property type="entry name" value="Prim-Pol"/>
    <property type="match status" value="1"/>
</dbReference>